<evidence type="ECO:0000256" key="3">
    <source>
        <dbReference type="ARBA" id="ARBA00022692"/>
    </source>
</evidence>
<protein>
    <submittedName>
        <fullName evidence="8">Pilus assembly protein TadB</fullName>
    </submittedName>
</protein>
<feature type="domain" description="Type II secretion system protein GspF" evidence="7">
    <location>
        <begin position="90"/>
        <end position="219"/>
    </location>
</feature>
<evidence type="ECO:0000256" key="4">
    <source>
        <dbReference type="ARBA" id="ARBA00022989"/>
    </source>
</evidence>
<evidence type="ECO:0000256" key="2">
    <source>
        <dbReference type="ARBA" id="ARBA00022475"/>
    </source>
</evidence>
<dbReference type="EMBL" id="QUBQ01000001">
    <property type="protein sequence ID" value="REK77778.1"/>
    <property type="molecule type" value="Genomic_DNA"/>
</dbReference>
<evidence type="ECO:0000313" key="9">
    <source>
        <dbReference type="Proteomes" id="UP000261905"/>
    </source>
</evidence>
<evidence type="ECO:0000259" key="7">
    <source>
        <dbReference type="Pfam" id="PF00482"/>
    </source>
</evidence>
<dbReference type="PANTHER" id="PTHR35007">
    <property type="entry name" value="INTEGRAL MEMBRANE PROTEIN-RELATED"/>
    <property type="match status" value="1"/>
</dbReference>
<dbReference type="Pfam" id="PF00482">
    <property type="entry name" value="T2SSF"/>
    <property type="match status" value="1"/>
</dbReference>
<sequence>MGWEGLFHASSNAGRLTRYTDYQLNRRELFFSVTAGYVVLFGATYLFYQSVLLSLILSACGAAAPKWRRKSLLEGRRNRLKLQFKEALFSLTSSLAAGRSLENAFRGVLEDMKLLYSDEGTDMLKEVQILIHRLDNFEPLEGALRDLAERADMDEITQFVEALTTCKRSGGDLLEVMRRTSTIIGDKLTVEGDIKILLAQKRFESRIMMAVPFVFLVFLNMAASDYIKPLYSGLGYVIMTALLLLLLVCFWIMDRIMRIDI</sequence>
<dbReference type="AlphaFoldDB" id="A0A371PNL2"/>
<evidence type="ECO:0000256" key="5">
    <source>
        <dbReference type="ARBA" id="ARBA00023136"/>
    </source>
</evidence>
<dbReference type="PANTHER" id="PTHR35007:SF1">
    <property type="entry name" value="PILUS ASSEMBLY PROTEIN"/>
    <property type="match status" value="1"/>
</dbReference>
<name>A0A371PNL2_9BACL</name>
<keyword evidence="9" id="KW-1185">Reference proteome</keyword>
<feature type="transmembrane region" description="Helical" evidence="6">
    <location>
        <begin position="207"/>
        <end position="227"/>
    </location>
</feature>
<accession>A0A371PNL2</accession>
<dbReference type="InterPro" id="IPR018076">
    <property type="entry name" value="T2SS_GspF_dom"/>
</dbReference>
<keyword evidence="4 6" id="KW-1133">Transmembrane helix</keyword>
<organism evidence="8 9">
    <name type="scientific">Paenibacillus paeoniae</name>
    <dbReference type="NCBI Taxonomy" id="2292705"/>
    <lineage>
        <taxon>Bacteria</taxon>
        <taxon>Bacillati</taxon>
        <taxon>Bacillota</taxon>
        <taxon>Bacilli</taxon>
        <taxon>Bacillales</taxon>
        <taxon>Paenibacillaceae</taxon>
        <taxon>Paenibacillus</taxon>
    </lineage>
</organism>
<dbReference type="OrthoDB" id="9796142at2"/>
<feature type="transmembrane region" description="Helical" evidence="6">
    <location>
        <begin position="233"/>
        <end position="253"/>
    </location>
</feature>
<keyword evidence="2" id="KW-1003">Cell membrane</keyword>
<dbReference type="Proteomes" id="UP000261905">
    <property type="component" value="Unassembled WGS sequence"/>
</dbReference>
<proteinExistence type="predicted"/>
<dbReference type="GO" id="GO:0005886">
    <property type="term" value="C:plasma membrane"/>
    <property type="evidence" value="ECO:0007669"/>
    <property type="project" value="UniProtKB-SubCell"/>
</dbReference>
<comment type="subcellular location">
    <subcellularLocation>
        <location evidence="1">Cell membrane</location>
        <topology evidence="1">Multi-pass membrane protein</topology>
    </subcellularLocation>
</comment>
<gene>
    <name evidence="8" type="ORF">DX130_00885</name>
</gene>
<evidence type="ECO:0000256" key="6">
    <source>
        <dbReference type="SAM" id="Phobius"/>
    </source>
</evidence>
<evidence type="ECO:0000256" key="1">
    <source>
        <dbReference type="ARBA" id="ARBA00004651"/>
    </source>
</evidence>
<keyword evidence="5 6" id="KW-0472">Membrane</keyword>
<evidence type="ECO:0000313" key="8">
    <source>
        <dbReference type="EMBL" id="REK77778.1"/>
    </source>
</evidence>
<reference evidence="8 9" key="1">
    <citation type="submission" date="2018-08" db="EMBL/GenBank/DDBJ databases">
        <title>Paenibacillus sp. M4BSY-1, whole genome shotgun sequence.</title>
        <authorList>
            <person name="Tuo L."/>
        </authorList>
    </citation>
    <scope>NUCLEOTIDE SEQUENCE [LARGE SCALE GENOMIC DNA]</scope>
    <source>
        <strain evidence="8 9">M4BSY-1</strain>
    </source>
</reference>
<comment type="caution">
    <text evidence="8">The sequence shown here is derived from an EMBL/GenBank/DDBJ whole genome shotgun (WGS) entry which is preliminary data.</text>
</comment>
<keyword evidence="3 6" id="KW-0812">Transmembrane</keyword>